<sequence length="301" mass="34007">MLRAPIIDSTTKRKNEIAAARLSLHQGIPVFSIIEISVVAACNRRCPFCPVSDDYYKKLGLSGVMKLPLYEKLLNDLHSIDYNGMILFSGESEPLLHKRLDRLIRLTKSTLPQSQIEVNTNGDLLTLDKLNALFDSGLDTISISMYDGSHQIDQFSMLRDEVGLTSEQVLLRRRYFKDDNYGINMTNRGGLVDSDAFSPNKNNASNGSSNFPIEQECYYPFYMLTVDVGANVTICSHDWAKNYVVGNFAKTHIFDIWQGTRFDLARKKLSKCDRSLPSCRECNAIGDLIGKESFDAWLNTY</sequence>
<proteinExistence type="predicted"/>
<dbReference type="AlphaFoldDB" id="A0A381SR38"/>
<dbReference type="GO" id="GO:0003824">
    <property type="term" value="F:catalytic activity"/>
    <property type="evidence" value="ECO:0007669"/>
    <property type="project" value="InterPro"/>
</dbReference>
<evidence type="ECO:0000256" key="3">
    <source>
        <dbReference type="ARBA" id="ARBA00022691"/>
    </source>
</evidence>
<feature type="domain" description="4Fe4S-binding SPASM" evidence="8">
    <location>
        <begin position="217"/>
        <end position="283"/>
    </location>
</feature>
<dbReference type="CDD" id="cd01335">
    <property type="entry name" value="Radical_SAM"/>
    <property type="match status" value="1"/>
</dbReference>
<dbReference type="Pfam" id="PF13186">
    <property type="entry name" value="SPASM"/>
    <property type="match status" value="1"/>
</dbReference>
<evidence type="ECO:0000256" key="4">
    <source>
        <dbReference type="ARBA" id="ARBA00022723"/>
    </source>
</evidence>
<keyword evidence="3" id="KW-0949">S-adenosyl-L-methionine</keyword>
<dbReference type="GO" id="GO:0051539">
    <property type="term" value="F:4 iron, 4 sulfur cluster binding"/>
    <property type="evidence" value="ECO:0007669"/>
    <property type="project" value="UniProtKB-KW"/>
</dbReference>
<dbReference type="SFLD" id="SFLDG01067">
    <property type="entry name" value="SPASM/twitch_domain_containing"/>
    <property type="match status" value="1"/>
</dbReference>
<dbReference type="Gene3D" id="3.20.20.70">
    <property type="entry name" value="Aldolase class I"/>
    <property type="match status" value="1"/>
</dbReference>
<dbReference type="EMBL" id="UINC01003458">
    <property type="protein sequence ID" value="SVA06495.1"/>
    <property type="molecule type" value="Genomic_DNA"/>
</dbReference>
<dbReference type="InterPro" id="IPR007197">
    <property type="entry name" value="rSAM"/>
</dbReference>
<dbReference type="CDD" id="cd21109">
    <property type="entry name" value="SPASM"/>
    <property type="match status" value="1"/>
</dbReference>
<protein>
    <recommendedName>
        <fullName evidence="10">Radical SAM core domain-containing protein</fullName>
    </recommendedName>
</protein>
<dbReference type="GO" id="GO:0046872">
    <property type="term" value="F:metal ion binding"/>
    <property type="evidence" value="ECO:0007669"/>
    <property type="project" value="UniProtKB-KW"/>
</dbReference>
<keyword evidence="6" id="KW-0411">Iron-sulfur</keyword>
<evidence type="ECO:0000259" key="8">
    <source>
        <dbReference type="Pfam" id="PF13186"/>
    </source>
</evidence>
<keyword evidence="4" id="KW-0479">Metal-binding</keyword>
<evidence type="ECO:0008006" key="10">
    <source>
        <dbReference type="Google" id="ProtNLM"/>
    </source>
</evidence>
<evidence type="ECO:0000256" key="1">
    <source>
        <dbReference type="ARBA" id="ARBA00001966"/>
    </source>
</evidence>
<feature type="domain" description="Radical SAM core" evidence="7">
    <location>
        <begin position="37"/>
        <end position="151"/>
    </location>
</feature>
<dbReference type="InterPro" id="IPR023885">
    <property type="entry name" value="4Fe4S-binding_SPASM_dom"/>
</dbReference>
<comment type="cofactor">
    <cofactor evidence="1">
        <name>[4Fe-4S] cluster</name>
        <dbReference type="ChEBI" id="CHEBI:49883"/>
    </cofactor>
</comment>
<dbReference type="SUPFAM" id="SSF102114">
    <property type="entry name" value="Radical SAM enzymes"/>
    <property type="match status" value="1"/>
</dbReference>
<accession>A0A381SR38</accession>
<keyword evidence="2" id="KW-0004">4Fe-4S</keyword>
<dbReference type="Pfam" id="PF04055">
    <property type="entry name" value="Radical_SAM"/>
    <property type="match status" value="1"/>
</dbReference>
<dbReference type="InterPro" id="IPR058240">
    <property type="entry name" value="rSAM_sf"/>
</dbReference>
<name>A0A381SR38_9ZZZZ</name>
<gene>
    <name evidence="9" type="ORF">METZ01_LOCUS59349</name>
</gene>
<evidence type="ECO:0000256" key="5">
    <source>
        <dbReference type="ARBA" id="ARBA00023004"/>
    </source>
</evidence>
<dbReference type="PANTHER" id="PTHR43787:SF10">
    <property type="entry name" value="COFACTOR MODIFYING PROTEIN"/>
    <property type="match status" value="1"/>
</dbReference>
<reference evidence="9" key="1">
    <citation type="submission" date="2018-05" db="EMBL/GenBank/DDBJ databases">
        <authorList>
            <person name="Lanie J.A."/>
            <person name="Ng W.-L."/>
            <person name="Kazmierczak K.M."/>
            <person name="Andrzejewski T.M."/>
            <person name="Davidsen T.M."/>
            <person name="Wayne K.J."/>
            <person name="Tettelin H."/>
            <person name="Glass J.I."/>
            <person name="Rusch D."/>
            <person name="Podicherti R."/>
            <person name="Tsui H.-C.T."/>
            <person name="Winkler M.E."/>
        </authorList>
    </citation>
    <scope>NUCLEOTIDE SEQUENCE</scope>
</reference>
<organism evidence="9">
    <name type="scientific">marine metagenome</name>
    <dbReference type="NCBI Taxonomy" id="408172"/>
    <lineage>
        <taxon>unclassified sequences</taxon>
        <taxon>metagenomes</taxon>
        <taxon>ecological metagenomes</taxon>
    </lineage>
</organism>
<dbReference type="SFLD" id="SFLDS00029">
    <property type="entry name" value="Radical_SAM"/>
    <property type="match status" value="1"/>
</dbReference>
<dbReference type="PANTHER" id="PTHR43787">
    <property type="entry name" value="FEMO COFACTOR BIOSYNTHESIS PROTEIN NIFB-RELATED"/>
    <property type="match status" value="1"/>
</dbReference>
<keyword evidence="5" id="KW-0408">Iron</keyword>
<evidence type="ECO:0000256" key="6">
    <source>
        <dbReference type="ARBA" id="ARBA00023014"/>
    </source>
</evidence>
<evidence type="ECO:0000256" key="2">
    <source>
        <dbReference type="ARBA" id="ARBA00022485"/>
    </source>
</evidence>
<dbReference type="InterPro" id="IPR013785">
    <property type="entry name" value="Aldolase_TIM"/>
</dbReference>
<evidence type="ECO:0000313" key="9">
    <source>
        <dbReference type="EMBL" id="SVA06495.1"/>
    </source>
</evidence>
<evidence type="ECO:0000259" key="7">
    <source>
        <dbReference type="Pfam" id="PF04055"/>
    </source>
</evidence>